<evidence type="ECO:0000256" key="1">
    <source>
        <dbReference type="SAM" id="MobiDB-lite"/>
    </source>
</evidence>
<dbReference type="AlphaFoldDB" id="A0A391NSQ2"/>
<accession>A0A391NSQ2</accession>
<gene>
    <name evidence="2" type="ORF">KIPB_013996</name>
</gene>
<organism evidence="2 3">
    <name type="scientific">Kipferlia bialata</name>
    <dbReference type="NCBI Taxonomy" id="797122"/>
    <lineage>
        <taxon>Eukaryota</taxon>
        <taxon>Metamonada</taxon>
        <taxon>Carpediemonas-like organisms</taxon>
        <taxon>Kipferlia</taxon>
    </lineage>
</organism>
<evidence type="ECO:0000313" key="3">
    <source>
        <dbReference type="Proteomes" id="UP000265618"/>
    </source>
</evidence>
<name>A0A391NSQ2_9EUKA</name>
<proteinExistence type="predicted"/>
<protein>
    <submittedName>
        <fullName evidence="2">Uncharacterized protein</fullName>
    </submittedName>
</protein>
<comment type="caution">
    <text evidence="2">The sequence shown here is derived from an EMBL/GenBank/DDBJ whole genome shotgun (WGS) entry which is preliminary data.</text>
</comment>
<feature type="non-terminal residue" evidence="2">
    <location>
        <position position="88"/>
    </location>
</feature>
<feature type="region of interest" description="Disordered" evidence="1">
    <location>
        <begin position="1"/>
        <end position="26"/>
    </location>
</feature>
<dbReference type="Proteomes" id="UP000265618">
    <property type="component" value="Unassembled WGS sequence"/>
</dbReference>
<reference evidence="2 3" key="1">
    <citation type="journal article" date="2018" name="PLoS ONE">
        <title>The draft genome of Kipferlia bialata reveals reductive genome evolution in fornicate parasites.</title>
        <authorList>
            <person name="Tanifuji G."/>
            <person name="Takabayashi S."/>
            <person name="Kume K."/>
            <person name="Takagi M."/>
            <person name="Nakayama T."/>
            <person name="Kamikawa R."/>
            <person name="Inagaki Y."/>
            <person name="Hashimoto T."/>
        </authorList>
    </citation>
    <scope>NUCLEOTIDE SEQUENCE [LARGE SCALE GENOMIC DNA]</scope>
    <source>
        <strain evidence="2">NY0173</strain>
    </source>
</reference>
<dbReference type="EMBL" id="BDIP01006954">
    <property type="protein sequence ID" value="GCA64341.1"/>
    <property type="molecule type" value="Genomic_DNA"/>
</dbReference>
<evidence type="ECO:0000313" key="2">
    <source>
        <dbReference type="EMBL" id="GCA64341.1"/>
    </source>
</evidence>
<sequence length="88" mass="9367">MAPGKRIFSEAGDSYTDGDADTSGMYRPTGRVAANMYKPRPKRTPAPAPGHLYLRCANPTPAPTLPVGHLYMPRTTPAPALSPSDIAE</sequence>
<keyword evidence="3" id="KW-1185">Reference proteome</keyword>